<evidence type="ECO:0000313" key="3">
    <source>
        <dbReference type="EMBL" id="VAX28917.1"/>
    </source>
</evidence>
<dbReference type="SUPFAM" id="SSF52402">
    <property type="entry name" value="Adenine nucleotide alpha hydrolases-like"/>
    <property type="match status" value="2"/>
</dbReference>
<dbReference type="SUPFAM" id="SSF57802">
    <property type="entry name" value="Rubredoxin-like"/>
    <property type="match status" value="2"/>
</dbReference>
<dbReference type="Pfam" id="PF08369">
    <property type="entry name" value="PCP_red"/>
    <property type="match status" value="2"/>
</dbReference>
<accession>A0A3B1DJX2</accession>
<feature type="domain" description="Rubredoxin-like" evidence="2">
    <location>
        <begin position="463"/>
        <end position="504"/>
    </location>
</feature>
<protein>
    <submittedName>
        <fullName evidence="3">UspA</fullName>
    </submittedName>
</protein>
<dbReference type="PRINTS" id="PR01438">
    <property type="entry name" value="UNVRSLSTRESS"/>
</dbReference>
<dbReference type="PROSITE" id="PS50903">
    <property type="entry name" value="RUBREDOXIN_LIKE"/>
    <property type="match status" value="1"/>
</dbReference>
<dbReference type="InterPro" id="IPR042298">
    <property type="entry name" value="P-CP_red_C"/>
</dbReference>
<dbReference type="GO" id="GO:0015979">
    <property type="term" value="P:photosynthesis"/>
    <property type="evidence" value="ECO:0007669"/>
    <property type="project" value="InterPro"/>
</dbReference>
<dbReference type="Pfam" id="PF21349">
    <property type="entry name" value="RUBY_RBDX"/>
    <property type="match status" value="1"/>
</dbReference>
<evidence type="ECO:0000256" key="1">
    <source>
        <dbReference type="ARBA" id="ARBA00008791"/>
    </source>
</evidence>
<dbReference type="EMBL" id="UOGF01000044">
    <property type="protein sequence ID" value="VAX28917.1"/>
    <property type="molecule type" value="Genomic_DNA"/>
</dbReference>
<dbReference type="InterPro" id="IPR006016">
    <property type="entry name" value="UspA"/>
</dbReference>
<gene>
    <name evidence="3" type="ORF">MNBD_NITROSPIRAE01-1632</name>
</gene>
<dbReference type="InterPro" id="IPR006015">
    <property type="entry name" value="Universal_stress_UspA"/>
</dbReference>
<dbReference type="InterPro" id="IPR014729">
    <property type="entry name" value="Rossmann-like_a/b/a_fold"/>
</dbReference>
<proteinExistence type="inferred from homology"/>
<dbReference type="Gene3D" id="1.10.8.550">
    <property type="entry name" value="Proto-chlorophyllide reductase 57 kD subunit B"/>
    <property type="match status" value="5"/>
</dbReference>
<reference evidence="3" key="1">
    <citation type="submission" date="2018-06" db="EMBL/GenBank/DDBJ databases">
        <authorList>
            <person name="Zhirakovskaya E."/>
        </authorList>
    </citation>
    <scope>NUCLEOTIDE SEQUENCE</scope>
</reference>
<dbReference type="Gene3D" id="3.40.50.620">
    <property type="entry name" value="HUPs"/>
    <property type="match status" value="2"/>
</dbReference>
<dbReference type="InterPro" id="IPR013580">
    <property type="entry name" value="LI-POR_suB-like_C"/>
</dbReference>
<dbReference type="AlphaFoldDB" id="A0A3B1DJX2"/>
<dbReference type="GO" id="GO:0015995">
    <property type="term" value="P:chlorophyll biosynthetic process"/>
    <property type="evidence" value="ECO:0007669"/>
    <property type="project" value="InterPro"/>
</dbReference>
<evidence type="ECO:0000259" key="2">
    <source>
        <dbReference type="PROSITE" id="PS50903"/>
    </source>
</evidence>
<dbReference type="InterPro" id="IPR024934">
    <property type="entry name" value="Rubredoxin-like_dom"/>
</dbReference>
<dbReference type="GO" id="GO:0005506">
    <property type="term" value="F:iron ion binding"/>
    <property type="evidence" value="ECO:0007669"/>
    <property type="project" value="InterPro"/>
</dbReference>
<name>A0A3B1DJX2_9ZZZZ</name>
<dbReference type="Pfam" id="PF00582">
    <property type="entry name" value="Usp"/>
    <property type="match status" value="2"/>
</dbReference>
<organism evidence="3">
    <name type="scientific">hydrothermal vent metagenome</name>
    <dbReference type="NCBI Taxonomy" id="652676"/>
    <lineage>
        <taxon>unclassified sequences</taxon>
        <taxon>metagenomes</taxon>
        <taxon>ecological metagenomes</taxon>
    </lineage>
</organism>
<dbReference type="PANTHER" id="PTHR46268:SF6">
    <property type="entry name" value="UNIVERSAL STRESS PROTEIN UP12"/>
    <property type="match status" value="1"/>
</dbReference>
<dbReference type="GO" id="GO:0016491">
    <property type="term" value="F:oxidoreductase activity"/>
    <property type="evidence" value="ECO:0007669"/>
    <property type="project" value="InterPro"/>
</dbReference>
<dbReference type="PANTHER" id="PTHR46268">
    <property type="entry name" value="STRESS RESPONSE PROTEIN NHAX"/>
    <property type="match status" value="1"/>
</dbReference>
<sequence length="903" mass="100422">MYKSIYIPVDNSDFSNTAIDIGMTLAQKFGSKVIGSHAYAAKLHDKRFKQMEAGLPEEYHDENELERQRKIHDSLITRGLEIITDSYLDIIDQKASESNVPVERVSLEGKNYKVLVEDIVKNGYDLVILGALGVGAVKESLIGSVTERTIRRVRQSDIFVVKEPTLSIPENMKNRKIVVAVDGSHHSFGGFKTGLALAKAYDLPLDIVSAFDPYYHYAVFNSISGVLNEEAGKVFRFKEQEKLHEDVIDSGLAKIYQSHLEVCTTLAKEEGVKISTSLLDGKPFEKVLQYVKKEKPWLLIVGRIGVHSDSDMDVGSNSENLVRMAPCNVLISNKTYMPPIDAIAEYTVAWTEEASKRMEKVPIFARGVAKTAVYRYAVEKGYSIITNSVVDAAMGDILPQSSIDMMKNMGKTLDEKGIDRNKMKADDAVVESLKSGGIAGMMTNIVKDRDTERAESYDEKAKNDFYVCSNCGYTAKGAKPVECPICSAESESFNFLDKSLFESAAKAEGGLSLEVGYDGVPLNWTEDAKNTLRAVPAGFERRRAKAKVEKTARKMGFQTIANEFAIRMIKGLDEVLDEGVEIGGNAISKAVSQMKAEKEAVQKPEVAKAKPTKPQFTWSDEGMARIERVPVGFMRDATRQHIENYAFSNDITHMTLEVVEAGIEKATSEMEAVLSGASSLDEIKKQMAKMAGSDDAVSESEKSLHFCGMCGHVVLNVPESCPVCEAKSARFVLMREEIDYFICMVCSLVSEENAPEPCSLCGAGGEYGLKLERKESLVKDEAQMSWTEAGTAILREIPEGFMRDMTRWRIEADARKKGVYQIDPSVVQAKYTQWTQVSKKVERRLSWDDEAITRISRIPSFVRGTVVQEIESCADEKNLTHVTVTLLDEVTERWAETMRRQGF</sequence>
<dbReference type="InterPro" id="IPR048574">
    <property type="entry name" value="RUBY_RBDX"/>
</dbReference>
<comment type="similarity">
    <text evidence="1">Belongs to the universal stress protein A family.</text>
</comment>
<dbReference type="Gene3D" id="2.20.28.10">
    <property type="match status" value="2"/>
</dbReference>
<dbReference type="CDD" id="cd00293">
    <property type="entry name" value="USP-like"/>
    <property type="match status" value="2"/>
</dbReference>